<dbReference type="AlphaFoldDB" id="A0A067JLP7"/>
<evidence type="ECO:0000313" key="1">
    <source>
        <dbReference type="EMBL" id="KDP24921.1"/>
    </source>
</evidence>
<keyword evidence="2" id="KW-1185">Reference proteome</keyword>
<name>A0A067JLP7_JATCU</name>
<dbReference type="EMBL" id="KK915030">
    <property type="protein sequence ID" value="KDP24921.1"/>
    <property type="molecule type" value="Genomic_DNA"/>
</dbReference>
<dbReference type="Proteomes" id="UP000027138">
    <property type="component" value="Unassembled WGS sequence"/>
</dbReference>
<gene>
    <name evidence="1" type="ORF">JCGZ_24299</name>
</gene>
<accession>A0A067JLP7</accession>
<evidence type="ECO:0000313" key="2">
    <source>
        <dbReference type="Proteomes" id="UP000027138"/>
    </source>
</evidence>
<sequence>MNKQSAQALGPPHQGALILYASLTVFDHRSTRARWRSTSLVLWVSSPASSHTERAFIDAKWSRSFLTVGVHQLPAIHTVVGDCSVKGGADRFISSMRSFLLHQSRQWSSERESAMDGSSKHLLSPIRPVRGPISLN</sequence>
<protein>
    <submittedName>
        <fullName evidence="1">Uncharacterized protein</fullName>
    </submittedName>
</protein>
<organism evidence="1 2">
    <name type="scientific">Jatropha curcas</name>
    <name type="common">Barbados nut</name>
    <dbReference type="NCBI Taxonomy" id="180498"/>
    <lineage>
        <taxon>Eukaryota</taxon>
        <taxon>Viridiplantae</taxon>
        <taxon>Streptophyta</taxon>
        <taxon>Embryophyta</taxon>
        <taxon>Tracheophyta</taxon>
        <taxon>Spermatophyta</taxon>
        <taxon>Magnoliopsida</taxon>
        <taxon>eudicotyledons</taxon>
        <taxon>Gunneridae</taxon>
        <taxon>Pentapetalae</taxon>
        <taxon>rosids</taxon>
        <taxon>fabids</taxon>
        <taxon>Malpighiales</taxon>
        <taxon>Euphorbiaceae</taxon>
        <taxon>Crotonoideae</taxon>
        <taxon>Jatropheae</taxon>
        <taxon>Jatropha</taxon>
    </lineage>
</organism>
<reference evidence="1 2" key="1">
    <citation type="journal article" date="2014" name="PLoS ONE">
        <title>Global Analysis of Gene Expression Profiles in Physic Nut (Jatropha curcas L.) Seedlings Exposed to Salt Stress.</title>
        <authorList>
            <person name="Zhang L."/>
            <person name="Zhang C."/>
            <person name="Wu P."/>
            <person name="Chen Y."/>
            <person name="Li M."/>
            <person name="Jiang H."/>
            <person name="Wu G."/>
        </authorList>
    </citation>
    <scope>NUCLEOTIDE SEQUENCE [LARGE SCALE GENOMIC DNA]</scope>
    <source>
        <strain evidence="2">cv. GZQX0401</strain>
        <tissue evidence="1">Young leaves</tissue>
    </source>
</reference>
<proteinExistence type="predicted"/>